<sequence>MTERPIRWGVLGAANFALTDMAPAIHAARGADLAALATSSTEKAARFSAFAPGLRVHDSYEALLDDPAIDAVYIPLPNHMHVEWTEKALATGKAVLCEKPVALDVAGLDALIAARDAAGVLAAEAYMIVHHPQWLRVRALLAEGAVGELRHVNALFSFNNPDPGNIRNRPDTGGGALYDIGVYPCGAVRFATGQEPQEVSARLIRENGVDVTADVSAAFDGFSFFAKLSMRLCPWQEVVFHGTEGVLRLTAPFNAGKFGEARIEHRDGAGRVTVETFPTARQYVLQVEAFGDSLRDGTPYACPLEFSRGTLDMIGRAYAAAG</sequence>
<dbReference type="PANTHER" id="PTHR22604">
    <property type="entry name" value="OXIDOREDUCTASES"/>
    <property type="match status" value="1"/>
</dbReference>
<accession>A0ABV3XP43</accession>
<dbReference type="SUPFAM" id="SSF55347">
    <property type="entry name" value="Glyceraldehyde-3-phosphate dehydrogenase-like, C-terminal domain"/>
    <property type="match status" value="1"/>
</dbReference>
<keyword evidence="2" id="KW-0560">Oxidoreductase</keyword>
<dbReference type="InterPro" id="IPR000683">
    <property type="entry name" value="Gfo/Idh/MocA-like_OxRdtase_N"/>
</dbReference>
<comment type="caution">
    <text evidence="5">The sequence shown here is derived from an EMBL/GenBank/DDBJ whole genome shotgun (WGS) entry which is preliminary data.</text>
</comment>
<evidence type="ECO:0000256" key="2">
    <source>
        <dbReference type="ARBA" id="ARBA00023002"/>
    </source>
</evidence>
<dbReference type="Pfam" id="PF22725">
    <property type="entry name" value="GFO_IDH_MocA_C3"/>
    <property type="match status" value="1"/>
</dbReference>
<gene>
    <name evidence="5" type="ORF">Ga0609869_000448</name>
</gene>
<dbReference type="Gene3D" id="3.30.360.10">
    <property type="entry name" value="Dihydrodipicolinate Reductase, domain 2"/>
    <property type="match status" value="1"/>
</dbReference>
<comment type="similarity">
    <text evidence="1">Belongs to the Gfo/Idh/MocA family.</text>
</comment>
<protein>
    <submittedName>
        <fullName evidence="5">Dehydrogenase</fullName>
    </submittedName>
</protein>
<reference evidence="5 6" key="1">
    <citation type="submission" date="2024-06" db="EMBL/GenBank/DDBJ databases">
        <title>Genome of Rhodovulum iodosum, a marine photoferrotroph.</title>
        <authorList>
            <person name="Bianchini G."/>
            <person name="Nikeleit V."/>
            <person name="Kappler A."/>
            <person name="Bryce C."/>
            <person name="Sanchez-Baracaldo P."/>
        </authorList>
    </citation>
    <scope>NUCLEOTIDE SEQUENCE [LARGE SCALE GENOMIC DNA]</scope>
    <source>
        <strain evidence="5 6">UT/N1</strain>
    </source>
</reference>
<keyword evidence="6" id="KW-1185">Reference proteome</keyword>
<feature type="domain" description="GFO/IDH/MocA-like oxidoreductase" evidence="4">
    <location>
        <begin position="134"/>
        <end position="247"/>
    </location>
</feature>
<dbReference type="Gene3D" id="3.40.50.720">
    <property type="entry name" value="NAD(P)-binding Rossmann-like Domain"/>
    <property type="match status" value="1"/>
</dbReference>
<evidence type="ECO:0000256" key="1">
    <source>
        <dbReference type="ARBA" id="ARBA00010928"/>
    </source>
</evidence>
<evidence type="ECO:0000313" key="6">
    <source>
        <dbReference type="Proteomes" id="UP001560019"/>
    </source>
</evidence>
<dbReference type="InterPro" id="IPR050984">
    <property type="entry name" value="Gfo/Idh/MocA_domain"/>
</dbReference>
<feature type="domain" description="Gfo/Idh/MocA-like oxidoreductase N-terminal" evidence="3">
    <location>
        <begin position="6"/>
        <end position="122"/>
    </location>
</feature>
<dbReference type="InterPro" id="IPR036291">
    <property type="entry name" value="NAD(P)-bd_dom_sf"/>
</dbReference>
<dbReference type="Proteomes" id="UP001560019">
    <property type="component" value="Unassembled WGS sequence"/>
</dbReference>
<proteinExistence type="inferred from homology"/>
<evidence type="ECO:0000259" key="4">
    <source>
        <dbReference type="Pfam" id="PF22725"/>
    </source>
</evidence>
<dbReference type="EMBL" id="JBEHHI010000001">
    <property type="protein sequence ID" value="MEX5727095.1"/>
    <property type="molecule type" value="Genomic_DNA"/>
</dbReference>
<dbReference type="InterPro" id="IPR055170">
    <property type="entry name" value="GFO_IDH_MocA-like_dom"/>
</dbReference>
<organism evidence="5 6">
    <name type="scientific">Rhodovulum iodosum</name>
    <dbReference type="NCBI Taxonomy" id="68291"/>
    <lineage>
        <taxon>Bacteria</taxon>
        <taxon>Pseudomonadati</taxon>
        <taxon>Pseudomonadota</taxon>
        <taxon>Alphaproteobacteria</taxon>
        <taxon>Rhodobacterales</taxon>
        <taxon>Paracoccaceae</taxon>
        <taxon>Rhodovulum</taxon>
    </lineage>
</organism>
<dbReference type="SUPFAM" id="SSF51735">
    <property type="entry name" value="NAD(P)-binding Rossmann-fold domains"/>
    <property type="match status" value="1"/>
</dbReference>
<dbReference type="PANTHER" id="PTHR22604:SF105">
    <property type="entry name" value="TRANS-1,2-DIHYDROBENZENE-1,2-DIOL DEHYDROGENASE"/>
    <property type="match status" value="1"/>
</dbReference>
<dbReference type="Pfam" id="PF01408">
    <property type="entry name" value="GFO_IDH_MocA"/>
    <property type="match status" value="1"/>
</dbReference>
<evidence type="ECO:0000259" key="3">
    <source>
        <dbReference type="Pfam" id="PF01408"/>
    </source>
</evidence>
<evidence type="ECO:0000313" key="5">
    <source>
        <dbReference type="EMBL" id="MEX5727095.1"/>
    </source>
</evidence>
<name>A0ABV3XP43_9RHOB</name>
<dbReference type="RefSeq" id="WP_125408188.1">
    <property type="nucleotide sequence ID" value="NZ_JBEHHI010000001.1"/>
</dbReference>